<keyword evidence="1" id="KW-1133">Transmembrane helix</keyword>
<feature type="transmembrane region" description="Helical" evidence="1">
    <location>
        <begin position="247"/>
        <end position="263"/>
    </location>
</feature>
<proteinExistence type="predicted"/>
<evidence type="ECO:0000313" key="2">
    <source>
        <dbReference type="EMBL" id="MAG22052.1"/>
    </source>
</evidence>
<protein>
    <submittedName>
        <fullName evidence="2">Uncharacterized protein</fullName>
    </submittedName>
</protein>
<reference evidence="3" key="1">
    <citation type="submission" date="2017-09" db="EMBL/GenBank/DDBJ databases">
        <title>The Reconstruction of 2,631 Draft Metagenome-Assembled Genomes from the Global Oceans.</title>
        <authorList>
            <person name="Tully B.J."/>
            <person name="Graham E.D."/>
            <person name="Heidelberg J.F."/>
        </authorList>
    </citation>
    <scope>NUCLEOTIDE SEQUENCE [LARGE SCALE GENOMIC DNA]</scope>
</reference>
<keyword evidence="1" id="KW-0812">Transmembrane</keyword>
<sequence length="267" mass="28798">MWKKILTALVLIILLNFVSAPDPVGWQEGTSFDYYIGIGSGTERPNLPPRYTGREFLFDIDIFTPTSGGDYIDLTDGTIVPSVSAHFESEFHFCIWKNFCLPITGNDVYITKFKANPAFVAPGDDTDIEVTIKNDNGSGCDLVGADLTVEVFFQDGTTEIDCTASGPSVWPIVAGDEEMFTCTTDLTAGWAPLDIVEGRYDMRTALSNSDFGSATGCTDNILIGNNKNGSFVVTRGVSGPAFPIPEINAVAIVIVGLAVLLIIKRKS</sequence>
<comment type="caution">
    <text evidence="2">The sequence shown here is derived from an EMBL/GenBank/DDBJ whole genome shotgun (WGS) entry which is preliminary data.</text>
</comment>
<dbReference type="AlphaFoldDB" id="A0A2D6M0V6"/>
<evidence type="ECO:0000256" key="1">
    <source>
        <dbReference type="SAM" id="Phobius"/>
    </source>
</evidence>
<evidence type="ECO:0000313" key="3">
    <source>
        <dbReference type="Proteomes" id="UP000226592"/>
    </source>
</evidence>
<dbReference type="EMBL" id="NZBU01000005">
    <property type="protein sequence ID" value="MAG22052.1"/>
    <property type="molecule type" value="Genomic_DNA"/>
</dbReference>
<dbReference type="Proteomes" id="UP000226592">
    <property type="component" value="Unassembled WGS sequence"/>
</dbReference>
<name>A0A2D6M0V6_9ARCH</name>
<accession>A0A2D6M0V6</accession>
<gene>
    <name evidence="2" type="ORF">CL943_01975</name>
</gene>
<keyword evidence="1" id="KW-0472">Membrane</keyword>
<organism evidence="2 3">
    <name type="scientific">Candidatus Iainarchaeum sp</name>
    <dbReference type="NCBI Taxonomy" id="3101447"/>
    <lineage>
        <taxon>Archaea</taxon>
        <taxon>Candidatus Iainarchaeota</taxon>
        <taxon>Candidatus Iainarchaeia</taxon>
        <taxon>Candidatus Iainarchaeales</taxon>
        <taxon>Candidatus Iainarchaeaceae</taxon>
        <taxon>Candidatus Iainarchaeum</taxon>
    </lineage>
</organism>